<keyword evidence="2" id="KW-1185">Reference proteome</keyword>
<accession>A0A1N7J4E4</accession>
<evidence type="ECO:0000313" key="2">
    <source>
        <dbReference type="Proteomes" id="UP000185999"/>
    </source>
</evidence>
<dbReference type="Proteomes" id="UP000185999">
    <property type="component" value="Unassembled WGS sequence"/>
</dbReference>
<proteinExistence type="predicted"/>
<evidence type="ECO:0000313" key="1">
    <source>
        <dbReference type="EMBL" id="SIS44116.1"/>
    </source>
</evidence>
<dbReference type="AlphaFoldDB" id="A0A1N7J4E4"/>
<name>A0A1N7J4E4_9GAMM</name>
<dbReference type="RefSeq" id="WP_054342756.1">
    <property type="nucleotide sequence ID" value="NZ_FTOE01000001.1"/>
</dbReference>
<dbReference type="OrthoDB" id="6089720at2"/>
<sequence>MEHHHISVQLKQLLKRGYSINDAQNLLTAPREIIEQATRDCMTDKYVTQRTLLSQHHQAKYAMGLRG</sequence>
<protein>
    <submittedName>
        <fullName evidence="1">Uncharacterized protein</fullName>
    </submittedName>
</protein>
<dbReference type="EMBL" id="FTOE01000001">
    <property type="protein sequence ID" value="SIS44116.1"/>
    <property type="molecule type" value="Genomic_DNA"/>
</dbReference>
<gene>
    <name evidence="1" type="ORF">SAMN05421760_101578</name>
</gene>
<organism evidence="1 2">
    <name type="scientific">Neptunomonas antarctica</name>
    <dbReference type="NCBI Taxonomy" id="619304"/>
    <lineage>
        <taxon>Bacteria</taxon>
        <taxon>Pseudomonadati</taxon>
        <taxon>Pseudomonadota</taxon>
        <taxon>Gammaproteobacteria</taxon>
        <taxon>Oceanospirillales</taxon>
        <taxon>Oceanospirillaceae</taxon>
        <taxon>Neptunomonas</taxon>
    </lineage>
</organism>
<reference evidence="2" key="1">
    <citation type="submission" date="2017-01" db="EMBL/GenBank/DDBJ databases">
        <authorList>
            <person name="Varghese N."/>
            <person name="Submissions S."/>
        </authorList>
    </citation>
    <scope>NUCLEOTIDE SEQUENCE [LARGE SCALE GENOMIC DNA]</scope>
    <source>
        <strain evidence="2">DSM 22306</strain>
    </source>
</reference>